<dbReference type="EMBL" id="KQ458575">
    <property type="protein sequence ID" value="KPJ05767.1"/>
    <property type="molecule type" value="Genomic_DNA"/>
</dbReference>
<reference evidence="1 2" key="1">
    <citation type="journal article" date="2015" name="Nat. Commun.">
        <title>Outbred genome sequencing and CRISPR/Cas9 gene editing in butterflies.</title>
        <authorList>
            <person name="Li X."/>
            <person name="Fan D."/>
            <person name="Zhang W."/>
            <person name="Liu G."/>
            <person name="Zhang L."/>
            <person name="Zhao L."/>
            <person name="Fang X."/>
            <person name="Chen L."/>
            <person name="Dong Y."/>
            <person name="Chen Y."/>
            <person name="Ding Y."/>
            <person name="Zhao R."/>
            <person name="Feng M."/>
            <person name="Zhu Y."/>
            <person name="Feng Y."/>
            <person name="Jiang X."/>
            <person name="Zhu D."/>
            <person name="Xiang H."/>
            <person name="Feng X."/>
            <person name="Li S."/>
            <person name="Wang J."/>
            <person name="Zhang G."/>
            <person name="Kronforst M.R."/>
            <person name="Wang W."/>
        </authorList>
    </citation>
    <scope>NUCLEOTIDE SEQUENCE [LARGE SCALE GENOMIC DNA]</scope>
    <source>
        <strain evidence="1">Ya'a_city_454_Px</strain>
        <tissue evidence="1">Whole body</tissue>
    </source>
</reference>
<proteinExistence type="predicted"/>
<evidence type="ECO:0000313" key="2">
    <source>
        <dbReference type="Proteomes" id="UP000053268"/>
    </source>
</evidence>
<dbReference type="SUPFAM" id="SSF100910">
    <property type="entry name" value="Chemosensory protein Csp2"/>
    <property type="match status" value="1"/>
</dbReference>
<dbReference type="Gene3D" id="1.10.2080.10">
    <property type="entry name" value="Insect odorant-binding protein A10/Ejaculatory bulb-specific protein 3"/>
    <property type="match status" value="1"/>
</dbReference>
<name>A0A194QJR0_PAPXU</name>
<dbReference type="Pfam" id="PF03392">
    <property type="entry name" value="OS-D"/>
    <property type="match status" value="1"/>
</dbReference>
<protein>
    <submittedName>
        <fullName evidence="1">Ejaculatory bulb-specific protein 3</fullName>
    </submittedName>
</protein>
<dbReference type="PANTHER" id="PTHR11257:SF13">
    <property type="entry name" value="GEO07322P1"/>
    <property type="match status" value="1"/>
</dbReference>
<dbReference type="PANTHER" id="PTHR11257">
    <property type="entry name" value="CHEMOSENSORY PROTEIN-RELATED"/>
    <property type="match status" value="1"/>
</dbReference>
<dbReference type="Proteomes" id="UP000053268">
    <property type="component" value="Unassembled WGS sequence"/>
</dbReference>
<keyword evidence="2" id="KW-1185">Reference proteome</keyword>
<organism evidence="1 2">
    <name type="scientific">Papilio xuthus</name>
    <name type="common">Asian swallowtail butterfly</name>
    <dbReference type="NCBI Taxonomy" id="66420"/>
    <lineage>
        <taxon>Eukaryota</taxon>
        <taxon>Metazoa</taxon>
        <taxon>Ecdysozoa</taxon>
        <taxon>Arthropoda</taxon>
        <taxon>Hexapoda</taxon>
        <taxon>Insecta</taxon>
        <taxon>Pterygota</taxon>
        <taxon>Neoptera</taxon>
        <taxon>Endopterygota</taxon>
        <taxon>Lepidoptera</taxon>
        <taxon>Glossata</taxon>
        <taxon>Ditrysia</taxon>
        <taxon>Papilionoidea</taxon>
        <taxon>Papilionidae</taxon>
        <taxon>Papilioninae</taxon>
        <taxon>Papilio</taxon>
    </lineage>
</organism>
<dbReference type="AlphaFoldDB" id="A0A194QJR0"/>
<dbReference type="InterPro" id="IPR036682">
    <property type="entry name" value="OS_D_A10/PebIII_sf"/>
</dbReference>
<gene>
    <name evidence="1" type="ORF">RR46_02289</name>
</gene>
<dbReference type="InterPro" id="IPR005055">
    <property type="entry name" value="A10/PebIII"/>
</dbReference>
<sequence length="168" mass="18980">MCKHHYSTLTTYFGRHWRRPISNSVLSRNDIDDVTVKIEPAIKALFNMKTIVALTVLVGLATTALAYSTEHDDLDIAAIVADKNELQKFIDCFTEKAPCTKLTQDFKTKLPEVVREACEKCNPTQKQKLKIFLDGLNEKFPEEYNALKKQFDPTGKLFEALNAALAKA</sequence>
<accession>A0A194QJR0</accession>
<evidence type="ECO:0000313" key="1">
    <source>
        <dbReference type="EMBL" id="KPJ05767.1"/>
    </source>
</evidence>